<evidence type="ECO:0000256" key="8">
    <source>
        <dbReference type="ARBA" id="ARBA00022989"/>
    </source>
</evidence>
<evidence type="ECO:0000256" key="10">
    <source>
        <dbReference type="SAM" id="Phobius"/>
    </source>
</evidence>
<dbReference type="GO" id="GO:0015421">
    <property type="term" value="F:ABC-type oligopeptide transporter activity"/>
    <property type="evidence" value="ECO:0007669"/>
    <property type="project" value="TreeGrafter"/>
</dbReference>
<dbReference type="Pfam" id="PF00664">
    <property type="entry name" value="ABC_membrane"/>
    <property type="match status" value="1"/>
</dbReference>
<comment type="subcellular location">
    <subcellularLocation>
        <location evidence="1">Cell membrane</location>
        <topology evidence="1">Multi-pass membrane protein</topology>
    </subcellularLocation>
</comment>
<keyword evidence="9 10" id="KW-0472">Membrane</keyword>
<keyword evidence="2" id="KW-0813">Transport</keyword>
<feature type="transmembrane region" description="Helical" evidence="10">
    <location>
        <begin position="32"/>
        <end position="57"/>
    </location>
</feature>
<dbReference type="Gene3D" id="1.20.1560.10">
    <property type="entry name" value="ABC transporter type 1, transmembrane domain"/>
    <property type="match status" value="1"/>
</dbReference>
<evidence type="ECO:0000256" key="4">
    <source>
        <dbReference type="ARBA" id="ARBA00022519"/>
    </source>
</evidence>
<dbReference type="GO" id="GO:0016887">
    <property type="term" value="F:ATP hydrolysis activity"/>
    <property type="evidence" value="ECO:0007669"/>
    <property type="project" value="InterPro"/>
</dbReference>
<dbReference type="PANTHER" id="PTHR43394:SF1">
    <property type="entry name" value="ATP-BINDING CASSETTE SUB-FAMILY B MEMBER 10, MITOCHONDRIAL"/>
    <property type="match status" value="1"/>
</dbReference>
<dbReference type="OrthoDB" id="9806127at2"/>
<dbReference type="InterPro" id="IPR039421">
    <property type="entry name" value="Type_1_exporter"/>
</dbReference>
<evidence type="ECO:0000256" key="5">
    <source>
        <dbReference type="ARBA" id="ARBA00022692"/>
    </source>
</evidence>
<evidence type="ECO:0000313" key="14">
    <source>
        <dbReference type="Proteomes" id="UP000277256"/>
    </source>
</evidence>
<evidence type="ECO:0000256" key="2">
    <source>
        <dbReference type="ARBA" id="ARBA00022448"/>
    </source>
</evidence>
<evidence type="ECO:0000313" key="13">
    <source>
        <dbReference type="EMBL" id="RRR99115.1"/>
    </source>
</evidence>
<sequence length="593" mass="62405">MSALDHARLPVADRAAMTGAIKRLVAADRRSFAAVLLLYVAAAGAGAALPVMLGAVIDGIGTGWTAARVDVVCGAIVACVVLQLVLMRTGRRLGYRLGERAAARLRESFIDRVLRLPLGTVERAGTGDLATRTSGDVGAVAELLRKTAPEVAVAMIEGAVIIVAAFVVDVRLGLLFLAGMPMLYVAGRRYLRLASPVFLSERAAMSEIAETATASASGATTVAAYRMQGERRDEGYARAATHMDRLKGIIRLQTWFFPATDLTFLTPAVVVTVVGGLWYLEGWVTVGQVVAVAMLALRLDGPVFRSMMSLSEFQMGGAAMARVEGVHLMPDEVREARPEGAEVRLDDVVFGYGDGPDVLHRLSLHPRRGERLVVVGPSGAGKSTIARLVAGIDRPRSGAVTLGGVPVADIPLEVLRRKVILVTQEHYVFTATLRENLNLALHTDGSQASPRGPEDGDGALLDALAAVDARWVADLPEGLDTMLGEEFHELNLAEAQQLALARVILADPDVVILDEATAGIDPGSAGNVEASLAAALHGRTVIAIAHQLQAAESADRIAVVQDGRIAEEGPHADLLAAGGVYAGLWAAWKGVAA</sequence>
<keyword evidence="8 10" id="KW-1133">Transmembrane helix</keyword>
<evidence type="ECO:0000256" key="9">
    <source>
        <dbReference type="ARBA" id="ARBA00023136"/>
    </source>
</evidence>
<dbReference type="InterPro" id="IPR027417">
    <property type="entry name" value="P-loop_NTPase"/>
</dbReference>
<evidence type="ECO:0000259" key="11">
    <source>
        <dbReference type="PROSITE" id="PS50893"/>
    </source>
</evidence>
<dbReference type="PANTHER" id="PTHR43394">
    <property type="entry name" value="ATP-DEPENDENT PERMEASE MDL1, MITOCHONDRIAL"/>
    <property type="match status" value="1"/>
</dbReference>
<dbReference type="InterPro" id="IPR011527">
    <property type="entry name" value="ABC1_TM_dom"/>
</dbReference>
<dbReference type="InterPro" id="IPR036640">
    <property type="entry name" value="ABC1_TM_sf"/>
</dbReference>
<keyword evidence="14" id="KW-1185">Reference proteome</keyword>
<dbReference type="EMBL" id="RSEB01000003">
    <property type="protein sequence ID" value="RRR99115.1"/>
    <property type="molecule type" value="Genomic_DNA"/>
</dbReference>
<evidence type="ECO:0000256" key="3">
    <source>
        <dbReference type="ARBA" id="ARBA00022475"/>
    </source>
</evidence>
<dbReference type="GO" id="GO:0005886">
    <property type="term" value="C:plasma membrane"/>
    <property type="evidence" value="ECO:0007669"/>
    <property type="project" value="UniProtKB-SubCell"/>
</dbReference>
<reference evidence="13 14" key="1">
    <citation type="submission" date="2018-12" db="EMBL/GenBank/DDBJ databases">
        <title>Glycomyces sp. YIM 121974 draft genome.</title>
        <authorList>
            <person name="Li Q."/>
        </authorList>
    </citation>
    <scope>NUCLEOTIDE SEQUENCE [LARGE SCALE GENOMIC DNA]</scope>
    <source>
        <strain evidence="13 14">YIM 121974</strain>
    </source>
</reference>
<keyword evidence="7 13" id="KW-0067">ATP-binding</keyword>
<feature type="domain" description="ABC transmembrane type-1" evidence="12">
    <location>
        <begin position="33"/>
        <end position="315"/>
    </location>
</feature>
<name>A0A426UX87_9ACTN</name>
<keyword evidence="6" id="KW-0547">Nucleotide-binding</keyword>
<dbReference type="InterPro" id="IPR003439">
    <property type="entry name" value="ABC_transporter-like_ATP-bd"/>
</dbReference>
<evidence type="ECO:0000256" key="7">
    <source>
        <dbReference type="ARBA" id="ARBA00022840"/>
    </source>
</evidence>
<dbReference type="GO" id="GO:0005524">
    <property type="term" value="F:ATP binding"/>
    <property type="evidence" value="ECO:0007669"/>
    <property type="project" value="UniProtKB-KW"/>
</dbReference>
<proteinExistence type="predicted"/>
<evidence type="ECO:0000256" key="6">
    <source>
        <dbReference type="ARBA" id="ARBA00022741"/>
    </source>
</evidence>
<gene>
    <name evidence="13" type="ORF">EIW28_10200</name>
</gene>
<dbReference type="PROSITE" id="PS50893">
    <property type="entry name" value="ABC_TRANSPORTER_2"/>
    <property type="match status" value="1"/>
</dbReference>
<dbReference type="AlphaFoldDB" id="A0A426UX87"/>
<feature type="transmembrane region" description="Helical" evidence="10">
    <location>
        <begin position="151"/>
        <end position="168"/>
    </location>
</feature>
<feature type="transmembrane region" description="Helical" evidence="10">
    <location>
        <begin position="69"/>
        <end position="87"/>
    </location>
</feature>
<evidence type="ECO:0000256" key="1">
    <source>
        <dbReference type="ARBA" id="ARBA00004651"/>
    </source>
</evidence>
<organism evidence="13 14">
    <name type="scientific">Glycomyces terrestris</name>
    <dbReference type="NCBI Taxonomy" id="2493553"/>
    <lineage>
        <taxon>Bacteria</taxon>
        <taxon>Bacillati</taxon>
        <taxon>Actinomycetota</taxon>
        <taxon>Actinomycetes</taxon>
        <taxon>Glycomycetales</taxon>
        <taxon>Glycomycetaceae</taxon>
        <taxon>Glycomyces</taxon>
    </lineage>
</organism>
<dbReference type="PROSITE" id="PS50929">
    <property type="entry name" value="ABC_TM1F"/>
    <property type="match status" value="1"/>
</dbReference>
<keyword evidence="5 10" id="KW-0812">Transmembrane</keyword>
<protein>
    <submittedName>
        <fullName evidence="13">ABC transporter ATP-binding protein</fullName>
    </submittedName>
</protein>
<keyword evidence="3" id="KW-1003">Cell membrane</keyword>
<dbReference type="Gene3D" id="3.40.50.300">
    <property type="entry name" value="P-loop containing nucleotide triphosphate hydrolases"/>
    <property type="match status" value="1"/>
</dbReference>
<keyword evidence="4" id="KW-0997">Cell inner membrane</keyword>
<feature type="domain" description="ABC transporter" evidence="11">
    <location>
        <begin position="343"/>
        <end position="587"/>
    </location>
</feature>
<dbReference type="SUPFAM" id="SSF52540">
    <property type="entry name" value="P-loop containing nucleoside triphosphate hydrolases"/>
    <property type="match status" value="1"/>
</dbReference>
<dbReference type="SUPFAM" id="SSF90123">
    <property type="entry name" value="ABC transporter transmembrane region"/>
    <property type="match status" value="1"/>
</dbReference>
<dbReference type="SMART" id="SM00382">
    <property type="entry name" value="AAA"/>
    <property type="match status" value="1"/>
</dbReference>
<accession>A0A426UX87</accession>
<dbReference type="InterPro" id="IPR003593">
    <property type="entry name" value="AAA+_ATPase"/>
</dbReference>
<dbReference type="Proteomes" id="UP000277256">
    <property type="component" value="Unassembled WGS sequence"/>
</dbReference>
<evidence type="ECO:0000259" key="12">
    <source>
        <dbReference type="PROSITE" id="PS50929"/>
    </source>
</evidence>
<comment type="caution">
    <text evidence="13">The sequence shown here is derived from an EMBL/GenBank/DDBJ whole genome shotgun (WGS) entry which is preliminary data.</text>
</comment>
<dbReference type="Pfam" id="PF00005">
    <property type="entry name" value="ABC_tran"/>
    <property type="match status" value="1"/>
</dbReference>
<dbReference type="FunFam" id="3.40.50.300:FF:001001">
    <property type="entry name" value="Multidrug ABC transporter ATP-binding protein"/>
    <property type="match status" value="1"/>
</dbReference>
<dbReference type="CDD" id="cd07346">
    <property type="entry name" value="ABC_6TM_exporters"/>
    <property type="match status" value="1"/>
</dbReference>
<dbReference type="RefSeq" id="WP_125247634.1">
    <property type="nucleotide sequence ID" value="NZ_RSEB01000003.1"/>
</dbReference>